<dbReference type="GO" id="GO:0071949">
    <property type="term" value="F:FAD binding"/>
    <property type="evidence" value="ECO:0007669"/>
    <property type="project" value="EnsemblFungi"/>
</dbReference>
<dbReference type="GO" id="GO:0004499">
    <property type="term" value="F:N,N-dimethylaniline monooxygenase activity"/>
    <property type="evidence" value="ECO:0007669"/>
    <property type="project" value="EnsemblFungi"/>
</dbReference>
<dbReference type="InterPro" id="IPR000960">
    <property type="entry name" value="Flavin_mOase"/>
</dbReference>
<dbReference type="SUPFAM" id="SSF51905">
    <property type="entry name" value="FAD/NAD(P)-binding domain"/>
    <property type="match status" value="2"/>
</dbReference>
<evidence type="ECO:0000256" key="2">
    <source>
        <dbReference type="ARBA" id="ARBA00022630"/>
    </source>
</evidence>
<gene>
    <name evidence="7" type="ORF">Ptr86124_008942</name>
</gene>
<evidence type="ECO:0000256" key="4">
    <source>
        <dbReference type="ARBA" id="ARBA00022857"/>
    </source>
</evidence>
<keyword evidence="5" id="KW-0560">Oxidoreductase</keyword>
<evidence type="ECO:0000313" key="7">
    <source>
        <dbReference type="EMBL" id="KAI1512102.1"/>
    </source>
</evidence>
<feature type="region of interest" description="Disordered" evidence="6">
    <location>
        <begin position="69"/>
        <end position="100"/>
    </location>
</feature>
<name>A0A2W1EM93_9PLEO</name>
<accession>A0A2W1EM93</accession>
<dbReference type="InterPro" id="IPR036188">
    <property type="entry name" value="FAD/NAD-bd_sf"/>
</dbReference>
<comment type="caution">
    <text evidence="7">The sequence shown here is derived from an EMBL/GenBank/DDBJ whole genome shotgun (WGS) entry which is preliminary data.</text>
</comment>
<reference evidence="8" key="1">
    <citation type="journal article" date="2022" name="Microb. Genom.">
        <title>A global pangenome for the wheat fungal pathogen Pyrenophora tritici-repentis and prediction of effector protein structural homology.</title>
        <authorList>
            <person name="Moolhuijzen P.M."/>
            <person name="See P.T."/>
            <person name="Shi G."/>
            <person name="Powell H.R."/>
            <person name="Cockram J."/>
            <person name="Jorgensen L.N."/>
            <person name="Benslimane H."/>
            <person name="Strelkov S.E."/>
            <person name="Turner J."/>
            <person name="Liu Z."/>
            <person name="Moffat C.S."/>
        </authorList>
    </citation>
    <scope>NUCLEOTIDE SEQUENCE [LARGE SCALE GENOMIC DNA]</scope>
</reference>
<dbReference type="InterPro" id="IPR020946">
    <property type="entry name" value="Flavin_mOase-like"/>
</dbReference>
<evidence type="ECO:0000313" key="8">
    <source>
        <dbReference type="Proteomes" id="UP000249757"/>
    </source>
</evidence>
<keyword evidence="2" id="KW-0285">Flavoprotein</keyword>
<dbReference type="InterPro" id="IPR050346">
    <property type="entry name" value="FMO-like"/>
</dbReference>
<evidence type="ECO:0000256" key="5">
    <source>
        <dbReference type="ARBA" id="ARBA00023002"/>
    </source>
</evidence>
<dbReference type="OrthoDB" id="66881at2759"/>
<keyword evidence="7" id="KW-0503">Monooxygenase</keyword>
<evidence type="ECO:0000256" key="1">
    <source>
        <dbReference type="ARBA" id="ARBA00009183"/>
    </source>
</evidence>
<sequence length="502" mass="56068">MTENERISIRARTVAVVGAGPSGVIAAKYLRAEKAFDKIDLFEQRSQAGGIWTYTGDQRDENLFSIPQENPEPGVQEPEWKPKDTISSENNHTNSINGTSKVPSFLSPMYEQLETNIPRGLMGFQDLDWPSDSQLFPTHDTVLKYIQDYTSPVQENIHYNTQVTSITPTTPSSPTTTWTITTLNLLTNETITSTYSAVIIANGHFIVPHIPSIPGISEWSSQHPGLITHSKYYRRPTDFTAKKTIVIGNSASGADLSKQISSHCPQPLLWSTRSTSLFSATHGSASAEDPTRRPVPPIARFLPDTRGVQFADGSMEHDIDAVVFATGYFYSLPFLNGVEPKLITSGERVEGTYKHLFNAVRPTLCFLALPQRVIPFPLAEAQAAVVARVYAGRLTLPPTATMQAWQEEVEAEMGQGRNFHLLPFPKDAQYINEMSQWAMSAEGKDGLENAGKGKCPPVWGEWEFKCRENFPEIRRRFGERGEERREVRDVRELGFEFGERKG</sequence>
<dbReference type="PRINTS" id="PR00370">
    <property type="entry name" value="FMOXYGENASE"/>
</dbReference>
<dbReference type="Gene3D" id="3.50.50.60">
    <property type="entry name" value="FAD/NAD(P)-binding domain"/>
    <property type="match status" value="2"/>
</dbReference>
<keyword evidence="3" id="KW-0274">FAD</keyword>
<evidence type="ECO:0000256" key="3">
    <source>
        <dbReference type="ARBA" id="ARBA00022827"/>
    </source>
</evidence>
<dbReference type="Pfam" id="PF13450">
    <property type="entry name" value="NAD_binding_8"/>
    <property type="match status" value="1"/>
</dbReference>
<organism evidence="7 8">
    <name type="scientific">Pyrenophora tritici-repentis</name>
    <dbReference type="NCBI Taxonomy" id="45151"/>
    <lineage>
        <taxon>Eukaryota</taxon>
        <taxon>Fungi</taxon>
        <taxon>Dikarya</taxon>
        <taxon>Ascomycota</taxon>
        <taxon>Pezizomycotina</taxon>
        <taxon>Dothideomycetes</taxon>
        <taxon>Pleosporomycetidae</taxon>
        <taxon>Pleosporales</taxon>
        <taxon>Pleosporineae</taxon>
        <taxon>Pleosporaceae</taxon>
        <taxon>Pyrenophora</taxon>
    </lineage>
</organism>
<dbReference type="GO" id="GO:0050661">
    <property type="term" value="F:NADP binding"/>
    <property type="evidence" value="ECO:0007669"/>
    <property type="project" value="InterPro"/>
</dbReference>
<dbReference type="AlphaFoldDB" id="A0A2W1EM93"/>
<comment type="similarity">
    <text evidence="1">Belongs to the FMO family.</text>
</comment>
<dbReference type="EMBL" id="NRDI02000012">
    <property type="protein sequence ID" value="KAI1512102.1"/>
    <property type="molecule type" value="Genomic_DNA"/>
</dbReference>
<dbReference type="Proteomes" id="UP000249757">
    <property type="component" value="Unassembled WGS sequence"/>
</dbReference>
<keyword evidence="8" id="KW-1185">Reference proteome</keyword>
<dbReference type="PIRSF" id="PIRSF000332">
    <property type="entry name" value="FMO"/>
    <property type="match status" value="1"/>
</dbReference>
<dbReference type="OMA" id="VMIKEVN"/>
<protein>
    <submittedName>
        <fullName evidence="7">Flavin dependent monooxygenase</fullName>
    </submittedName>
</protein>
<keyword evidence="4" id="KW-0521">NADP</keyword>
<feature type="compositionally biased region" description="Polar residues" evidence="6">
    <location>
        <begin position="87"/>
        <end position="100"/>
    </location>
</feature>
<dbReference type="Pfam" id="PF00743">
    <property type="entry name" value="FMO-like"/>
    <property type="match status" value="2"/>
</dbReference>
<evidence type="ECO:0000256" key="6">
    <source>
        <dbReference type="SAM" id="MobiDB-lite"/>
    </source>
</evidence>
<dbReference type="PANTHER" id="PTHR23023">
    <property type="entry name" value="DIMETHYLANILINE MONOOXYGENASE"/>
    <property type="match status" value="1"/>
</dbReference>
<proteinExistence type="inferred from homology"/>